<gene>
    <name evidence="1" type="ORF">OFN31_27570</name>
</gene>
<evidence type="ECO:0000313" key="2">
    <source>
        <dbReference type="Proteomes" id="UP001208624"/>
    </source>
</evidence>
<evidence type="ECO:0000313" key="1">
    <source>
        <dbReference type="EMBL" id="MCV5625411.1"/>
    </source>
</evidence>
<dbReference type="AlphaFoldDB" id="A0AAP3A334"/>
<dbReference type="Proteomes" id="UP001208624">
    <property type="component" value="Unassembled WGS sequence"/>
</dbReference>
<dbReference type="RefSeq" id="WP_238557017.1">
    <property type="nucleotide sequence ID" value="NZ_BFRE01000065.1"/>
</dbReference>
<proteinExistence type="predicted"/>
<accession>A0AAP3A334</accession>
<name>A0AAP3A334_ECOLX</name>
<organism evidence="1 2">
    <name type="scientific">Escherichia coli</name>
    <dbReference type="NCBI Taxonomy" id="562"/>
    <lineage>
        <taxon>Bacteria</taxon>
        <taxon>Pseudomonadati</taxon>
        <taxon>Pseudomonadota</taxon>
        <taxon>Gammaproteobacteria</taxon>
        <taxon>Enterobacterales</taxon>
        <taxon>Enterobacteriaceae</taxon>
        <taxon>Escherichia</taxon>
    </lineage>
</organism>
<reference evidence="1" key="1">
    <citation type="submission" date="2023-06" db="EMBL/GenBank/DDBJ databases">
        <title>Deciphering the underlying mechanisms mediating the transmission of blaNDM gene from human to animals in China.</title>
        <authorList>
            <person name="Chen K."/>
            <person name="Chen S."/>
        </authorList>
    </citation>
    <scope>NUCLEOTIDE SEQUENCE</scope>
    <source>
        <strain evidence="1">1199</strain>
    </source>
</reference>
<protein>
    <submittedName>
        <fullName evidence="1">Uncharacterized protein</fullName>
    </submittedName>
</protein>
<dbReference type="EMBL" id="JAOVKC010000429">
    <property type="protein sequence ID" value="MCV5625411.1"/>
    <property type="molecule type" value="Genomic_DNA"/>
</dbReference>
<sequence>MDFKHLTQFKDIIELDKRPVKL</sequence>
<feature type="non-terminal residue" evidence="1">
    <location>
        <position position="22"/>
    </location>
</feature>
<comment type="caution">
    <text evidence="1">The sequence shown here is derived from an EMBL/GenBank/DDBJ whole genome shotgun (WGS) entry which is preliminary data.</text>
</comment>